<accession>A0A372EN73</accession>
<dbReference type="CDD" id="cd07984">
    <property type="entry name" value="LPLAT_LABLAT-like"/>
    <property type="match status" value="1"/>
</dbReference>
<dbReference type="EMBL" id="QVLS01000002">
    <property type="protein sequence ID" value="RFP81122.1"/>
    <property type="molecule type" value="Genomic_DNA"/>
</dbReference>
<evidence type="ECO:0000256" key="4">
    <source>
        <dbReference type="ARBA" id="ARBA00022679"/>
    </source>
</evidence>
<dbReference type="InterPro" id="IPR014548">
    <property type="entry name" value="Ac_Trasf"/>
</dbReference>
<keyword evidence="4" id="KW-0808">Transferase</keyword>
<name>A0A372EN73_9BURK</name>
<sequence>MGGHPVNGRALPEWRQRPERGHLGLLRFMVRLSLWGGRRLSRAVLHGATLYFLLFAPRPRAASRDYLRRALGRPPTWRERYRHLLSFATTVHDRVYLLNGRVDLFDVEVQGAEALLRAMDSGGVLLMGAHLGSFEALRCVGRQRPGLQVSMLMYEDNARQMRAALAAINPEARQDVVPLGRPDSMVEAAQRLEQGHLVGMLVDRSLDADDRALHDFLGDPAAFPVAPWRVAAVLRRPVFFMAGLYLGANRYRLVFEPLADFGTVGRGAARDAAIQAARAAYVERLQAACRQAPFNWFNFFDFWQR</sequence>
<keyword evidence="6" id="KW-0012">Acyltransferase</keyword>
<proteinExistence type="predicted"/>
<reference evidence="7 8" key="1">
    <citation type="submission" date="2018-08" db="EMBL/GenBank/DDBJ databases">
        <title>Hydrogenophaga sp. LA-38 isolated from sludge.</title>
        <authorList>
            <person name="Im W.-T."/>
        </authorList>
    </citation>
    <scope>NUCLEOTIDE SEQUENCE [LARGE SCALE GENOMIC DNA]</scope>
    <source>
        <strain evidence="7 8">LA-38</strain>
    </source>
</reference>
<comment type="subcellular location">
    <subcellularLocation>
        <location evidence="1">Cell inner membrane</location>
    </subcellularLocation>
</comment>
<organism evidence="7 8">
    <name type="scientific">Hydrogenophaga borbori</name>
    <dbReference type="NCBI Taxonomy" id="2294117"/>
    <lineage>
        <taxon>Bacteria</taxon>
        <taxon>Pseudomonadati</taxon>
        <taxon>Pseudomonadota</taxon>
        <taxon>Betaproteobacteria</taxon>
        <taxon>Burkholderiales</taxon>
        <taxon>Comamonadaceae</taxon>
        <taxon>Hydrogenophaga</taxon>
    </lineage>
</organism>
<evidence type="ECO:0000256" key="5">
    <source>
        <dbReference type="ARBA" id="ARBA00023136"/>
    </source>
</evidence>
<dbReference type="RefSeq" id="WP_116957851.1">
    <property type="nucleotide sequence ID" value="NZ_QVLS01000002.1"/>
</dbReference>
<evidence type="ECO:0000256" key="2">
    <source>
        <dbReference type="ARBA" id="ARBA00022475"/>
    </source>
</evidence>
<dbReference type="GO" id="GO:0016746">
    <property type="term" value="F:acyltransferase activity"/>
    <property type="evidence" value="ECO:0007669"/>
    <property type="project" value="UniProtKB-KW"/>
</dbReference>
<dbReference type="PANTHER" id="PTHR30606:SF9">
    <property type="entry name" value="LIPID A BIOSYNTHESIS LAUROYLTRANSFERASE"/>
    <property type="match status" value="1"/>
</dbReference>
<gene>
    <name evidence="7" type="ORF">DY262_04940</name>
</gene>
<dbReference type="Proteomes" id="UP000261931">
    <property type="component" value="Unassembled WGS sequence"/>
</dbReference>
<dbReference type="Pfam" id="PF03279">
    <property type="entry name" value="Lip_A_acyltrans"/>
    <property type="match status" value="1"/>
</dbReference>
<dbReference type="GO" id="GO:0009247">
    <property type="term" value="P:glycolipid biosynthetic process"/>
    <property type="evidence" value="ECO:0007669"/>
    <property type="project" value="UniProtKB-ARBA"/>
</dbReference>
<keyword evidence="2" id="KW-1003">Cell membrane</keyword>
<dbReference type="AlphaFoldDB" id="A0A372EN73"/>
<keyword evidence="8" id="KW-1185">Reference proteome</keyword>
<dbReference type="PANTHER" id="PTHR30606">
    <property type="entry name" value="LIPID A BIOSYNTHESIS LAUROYL ACYLTRANSFERASE"/>
    <property type="match status" value="1"/>
</dbReference>
<dbReference type="GO" id="GO:0005886">
    <property type="term" value="C:plasma membrane"/>
    <property type="evidence" value="ECO:0007669"/>
    <property type="project" value="UniProtKB-SubCell"/>
</dbReference>
<dbReference type="PIRSF" id="PIRSF028561">
    <property type="entry name" value="Ac_Trasf"/>
    <property type="match status" value="1"/>
</dbReference>
<evidence type="ECO:0000313" key="8">
    <source>
        <dbReference type="Proteomes" id="UP000261931"/>
    </source>
</evidence>
<protein>
    <submittedName>
        <fullName evidence="7">Acyl-CoA synthetase</fullName>
    </submittedName>
</protein>
<evidence type="ECO:0000313" key="7">
    <source>
        <dbReference type="EMBL" id="RFP81122.1"/>
    </source>
</evidence>
<evidence type="ECO:0000256" key="1">
    <source>
        <dbReference type="ARBA" id="ARBA00004533"/>
    </source>
</evidence>
<keyword evidence="3" id="KW-0997">Cell inner membrane</keyword>
<evidence type="ECO:0000256" key="3">
    <source>
        <dbReference type="ARBA" id="ARBA00022519"/>
    </source>
</evidence>
<dbReference type="InterPro" id="IPR004960">
    <property type="entry name" value="LipA_acyltrans"/>
</dbReference>
<evidence type="ECO:0000256" key="6">
    <source>
        <dbReference type="ARBA" id="ARBA00023315"/>
    </source>
</evidence>
<keyword evidence="5" id="KW-0472">Membrane</keyword>
<comment type="caution">
    <text evidence="7">The sequence shown here is derived from an EMBL/GenBank/DDBJ whole genome shotgun (WGS) entry which is preliminary data.</text>
</comment>